<dbReference type="Proteomes" id="UP000189545">
    <property type="component" value="Chromosome"/>
</dbReference>
<dbReference type="PROSITE" id="PS50995">
    <property type="entry name" value="HTH_MARR_2"/>
    <property type="match status" value="1"/>
</dbReference>
<keyword evidence="3" id="KW-1185">Reference proteome</keyword>
<dbReference type="SUPFAM" id="SSF46785">
    <property type="entry name" value="Winged helix' DNA-binding domain"/>
    <property type="match status" value="1"/>
</dbReference>
<dbReference type="GO" id="GO:0003700">
    <property type="term" value="F:DNA-binding transcription factor activity"/>
    <property type="evidence" value="ECO:0007669"/>
    <property type="project" value="InterPro"/>
</dbReference>
<dbReference type="InterPro" id="IPR000835">
    <property type="entry name" value="HTH_MarR-typ"/>
</dbReference>
<dbReference type="AlphaFoldDB" id="A0A1S6HQB1"/>
<dbReference type="Gene3D" id="1.10.10.10">
    <property type="entry name" value="Winged helix-like DNA-binding domain superfamily/Winged helix DNA-binding domain"/>
    <property type="match status" value="1"/>
</dbReference>
<evidence type="ECO:0000259" key="1">
    <source>
        <dbReference type="PROSITE" id="PS50995"/>
    </source>
</evidence>
<gene>
    <name evidence="2" type="ORF">Sps_02574</name>
</gene>
<protein>
    <submittedName>
        <fullName evidence="2">Transcriptional regulator</fullName>
    </submittedName>
</protein>
<feature type="domain" description="HTH marR-type" evidence="1">
    <location>
        <begin position="7"/>
        <end position="138"/>
    </location>
</feature>
<dbReference type="InterPro" id="IPR039422">
    <property type="entry name" value="MarR/SlyA-like"/>
</dbReference>
<organism evidence="2 3">
    <name type="scientific">Shewanella psychrophila</name>
    <dbReference type="NCBI Taxonomy" id="225848"/>
    <lineage>
        <taxon>Bacteria</taxon>
        <taxon>Pseudomonadati</taxon>
        <taxon>Pseudomonadota</taxon>
        <taxon>Gammaproteobacteria</taxon>
        <taxon>Alteromonadales</taxon>
        <taxon>Shewanellaceae</taxon>
        <taxon>Shewanella</taxon>
    </lineage>
</organism>
<dbReference type="KEGG" id="spsw:Sps_02574"/>
<dbReference type="SMART" id="SM00347">
    <property type="entry name" value="HTH_MARR"/>
    <property type="match status" value="1"/>
</dbReference>
<dbReference type="RefSeq" id="WP_077752860.1">
    <property type="nucleotide sequence ID" value="NZ_CP014782.1"/>
</dbReference>
<reference evidence="2 3" key="1">
    <citation type="submission" date="2016-03" db="EMBL/GenBank/DDBJ databases">
        <title>Complete genome sequence of Shewanella psychrophila WP2, a deep sea bacterium isolated from west Pacific sediment.</title>
        <authorList>
            <person name="Xu G."/>
            <person name="Jian H."/>
        </authorList>
    </citation>
    <scope>NUCLEOTIDE SEQUENCE [LARGE SCALE GENOMIC DNA]</scope>
    <source>
        <strain evidence="2 3">WP2</strain>
    </source>
</reference>
<dbReference type="GO" id="GO:0006950">
    <property type="term" value="P:response to stress"/>
    <property type="evidence" value="ECO:0007669"/>
    <property type="project" value="TreeGrafter"/>
</dbReference>
<evidence type="ECO:0000313" key="2">
    <source>
        <dbReference type="EMBL" id="AQS37727.1"/>
    </source>
</evidence>
<dbReference type="STRING" id="225848.Sps_02574"/>
<dbReference type="PANTHER" id="PTHR33164:SF43">
    <property type="entry name" value="HTH-TYPE TRANSCRIPTIONAL REPRESSOR YETL"/>
    <property type="match status" value="1"/>
</dbReference>
<dbReference type="EMBL" id="CP014782">
    <property type="protein sequence ID" value="AQS37727.1"/>
    <property type="molecule type" value="Genomic_DNA"/>
</dbReference>
<dbReference type="Pfam" id="PF12802">
    <property type="entry name" value="MarR_2"/>
    <property type="match status" value="1"/>
</dbReference>
<evidence type="ECO:0000313" key="3">
    <source>
        <dbReference type="Proteomes" id="UP000189545"/>
    </source>
</evidence>
<dbReference type="InterPro" id="IPR036388">
    <property type="entry name" value="WH-like_DNA-bd_sf"/>
</dbReference>
<dbReference type="OrthoDB" id="5511415at2"/>
<dbReference type="InterPro" id="IPR036390">
    <property type="entry name" value="WH_DNA-bd_sf"/>
</dbReference>
<accession>A0A1S6HQB1</accession>
<sequence length="143" mass="16015">MSEDEGFTQLVLSIFRLNGLLINEGDALSQPLGLTSARWKVLGAIEHSAQTASEIARTMGQTRQSVQRIANELEKLDILRFDDNPNHKTAKLIARTQRGVKLFEQLTMLLPDWSAAAMEGISEEELAITLKVITRLVTHFDNR</sequence>
<proteinExistence type="predicted"/>
<name>A0A1S6HQB1_9GAMM</name>
<dbReference type="PANTHER" id="PTHR33164">
    <property type="entry name" value="TRANSCRIPTIONAL REGULATOR, MARR FAMILY"/>
    <property type="match status" value="1"/>
</dbReference>